<sequence>MSNISDTVTQRVMPAPTARVKVSDGDELDVWVFGEGTPVVFVHGGMMRDFLVPLADELAKRGDYQAIHFGRRGHGGRGLPAEATDIPGQAADVVAILDALGIENAHVAGHSFGAYIALELAGRAPDRLLSALLLELVLGAHLKTEESQQGLKGFTEVVAPAMAEKYASGDRSGAVAMFYEVTSSVEGARTVVESALPKGAGELAAADLATFLQIDGPAMDAWVTMAEPATIREITTPITWIGGADSPPHFTESRDILQEWLPMTTSVDIAAAGHYFPLLKPAETAAAVGEWCEARSRRC</sequence>
<protein>
    <recommendedName>
        <fullName evidence="1">AB hydrolase-1 domain-containing protein</fullName>
    </recommendedName>
</protein>
<evidence type="ECO:0000259" key="1">
    <source>
        <dbReference type="Pfam" id="PF12697"/>
    </source>
</evidence>
<evidence type="ECO:0000313" key="3">
    <source>
        <dbReference type="Proteomes" id="UP001500393"/>
    </source>
</evidence>
<dbReference type="SUPFAM" id="SSF53474">
    <property type="entry name" value="alpha/beta-Hydrolases"/>
    <property type="match status" value="1"/>
</dbReference>
<comment type="caution">
    <text evidence="2">The sequence shown here is derived from an EMBL/GenBank/DDBJ whole genome shotgun (WGS) entry which is preliminary data.</text>
</comment>
<organism evidence="2 3">
    <name type="scientific">Kribbella sancticallisti</name>
    <dbReference type="NCBI Taxonomy" id="460087"/>
    <lineage>
        <taxon>Bacteria</taxon>
        <taxon>Bacillati</taxon>
        <taxon>Actinomycetota</taxon>
        <taxon>Actinomycetes</taxon>
        <taxon>Propionibacteriales</taxon>
        <taxon>Kribbellaceae</taxon>
        <taxon>Kribbella</taxon>
    </lineage>
</organism>
<dbReference type="Gene3D" id="3.40.50.1820">
    <property type="entry name" value="alpha/beta hydrolase"/>
    <property type="match status" value="1"/>
</dbReference>
<dbReference type="PANTHER" id="PTHR43433:SF1">
    <property type="entry name" value="BLL5160 PROTEIN"/>
    <property type="match status" value="1"/>
</dbReference>
<dbReference type="InterPro" id="IPR029058">
    <property type="entry name" value="AB_hydrolase_fold"/>
</dbReference>
<gene>
    <name evidence="2" type="ORF">GCM10009789_03890</name>
</gene>
<feature type="domain" description="AB hydrolase-1" evidence="1">
    <location>
        <begin position="39"/>
        <end position="287"/>
    </location>
</feature>
<reference evidence="2 3" key="1">
    <citation type="journal article" date="2019" name="Int. J. Syst. Evol. Microbiol.">
        <title>The Global Catalogue of Microorganisms (GCM) 10K type strain sequencing project: providing services to taxonomists for standard genome sequencing and annotation.</title>
        <authorList>
            <consortium name="The Broad Institute Genomics Platform"/>
            <consortium name="The Broad Institute Genome Sequencing Center for Infectious Disease"/>
            <person name="Wu L."/>
            <person name="Ma J."/>
        </authorList>
    </citation>
    <scope>NUCLEOTIDE SEQUENCE [LARGE SCALE GENOMIC DNA]</scope>
    <source>
        <strain evidence="2 3">JCM 14969</strain>
    </source>
</reference>
<dbReference type="PANTHER" id="PTHR43433">
    <property type="entry name" value="HYDROLASE, ALPHA/BETA FOLD FAMILY PROTEIN"/>
    <property type="match status" value="1"/>
</dbReference>
<evidence type="ECO:0000313" key="2">
    <source>
        <dbReference type="EMBL" id="GAA1553639.1"/>
    </source>
</evidence>
<dbReference type="InterPro" id="IPR050471">
    <property type="entry name" value="AB_hydrolase"/>
</dbReference>
<accession>A0ABN2C791</accession>
<dbReference type="EMBL" id="BAAAOS010000005">
    <property type="protein sequence ID" value="GAA1553639.1"/>
    <property type="molecule type" value="Genomic_DNA"/>
</dbReference>
<dbReference type="Pfam" id="PF12697">
    <property type="entry name" value="Abhydrolase_6"/>
    <property type="match status" value="1"/>
</dbReference>
<dbReference type="InterPro" id="IPR000073">
    <property type="entry name" value="AB_hydrolase_1"/>
</dbReference>
<dbReference type="RefSeq" id="WP_344209051.1">
    <property type="nucleotide sequence ID" value="NZ_BAAAOS010000005.1"/>
</dbReference>
<name>A0ABN2C791_9ACTN</name>
<proteinExistence type="predicted"/>
<dbReference type="Proteomes" id="UP001500393">
    <property type="component" value="Unassembled WGS sequence"/>
</dbReference>
<keyword evidence="3" id="KW-1185">Reference proteome</keyword>